<organism evidence="1 2">
    <name type="scientific">Candidatus Accumulibacter adjunctus</name>
    <dbReference type="NCBI Taxonomy" id="1454001"/>
    <lineage>
        <taxon>Bacteria</taxon>
        <taxon>Pseudomonadati</taxon>
        <taxon>Pseudomonadota</taxon>
        <taxon>Betaproteobacteria</taxon>
        <taxon>Candidatus Accumulibacter</taxon>
    </lineage>
</organism>
<proteinExistence type="predicted"/>
<dbReference type="EMBL" id="JFAX01000027">
    <property type="protein sequence ID" value="EXI65162.1"/>
    <property type="molecule type" value="Genomic_DNA"/>
</dbReference>
<accession>A0A011NKN0</accession>
<dbReference type="Proteomes" id="UP000020218">
    <property type="component" value="Unassembled WGS sequence"/>
</dbReference>
<gene>
    <name evidence="1" type="ORF">AW08_03434</name>
</gene>
<reference evidence="1" key="1">
    <citation type="submission" date="2014-02" db="EMBL/GenBank/DDBJ databases">
        <title>Expanding our view of genomic diversity in Candidatus Accumulibacter clades.</title>
        <authorList>
            <person name="Skennerton C.T."/>
            <person name="Barr J.J."/>
            <person name="Slater F.R."/>
            <person name="Bond P.L."/>
            <person name="Tyson G.W."/>
        </authorList>
    </citation>
    <scope>NUCLEOTIDE SEQUENCE [LARGE SCALE GENOMIC DNA]</scope>
</reference>
<keyword evidence="2" id="KW-1185">Reference proteome</keyword>
<protein>
    <submittedName>
        <fullName evidence="1">Uncharacterized protein</fullName>
    </submittedName>
</protein>
<dbReference type="AlphaFoldDB" id="A0A011NKN0"/>
<comment type="caution">
    <text evidence="1">The sequence shown here is derived from an EMBL/GenBank/DDBJ whole genome shotgun (WGS) entry which is preliminary data.</text>
</comment>
<evidence type="ECO:0000313" key="2">
    <source>
        <dbReference type="Proteomes" id="UP000020218"/>
    </source>
</evidence>
<dbReference type="PATRIC" id="fig|1454001.3.peg.3472"/>
<sequence length="153" mass="16101">MVIDTAPETLDYAQAFGLLGALTAMVDDLARAGGLQETIQHYSDSAVELARRLAELHPDEPDYRQALAGNLLQRARLNAGTPRATEDAQAAVSAVASLAQEKALPSRVDEARSLAQQAAELLEASRAEFADEFSILSPFLGGSAARRPAAAGV</sequence>
<name>A0A011NKN0_9PROT</name>
<evidence type="ECO:0000313" key="1">
    <source>
        <dbReference type="EMBL" id="EXI65162.1"/>
    </source>
</evidence>